<evidence type="ECO:0000313" key="3">
    <source>
        <dbReference type="Proteomes" id="UP001139521"/>
    </source>
</evidence>
<dbReference type="EMBL" id="JAKHSK010000044">
    <property type="protein sequence ID" value="MCL6220552.1"/>
    <property type="molecule type" value="Genomic_DNA"/>
</dbReference>
<comment type="caution">
    <text evidence="2">The sequence shown here is derived from an EMBL/GenBank/DDBJ whole genome shotgun (WGS) entry which is preliminary data.</text>
</comment>
<evidence type="ECO:0000313" key="2">
    <source>
        <dbReference type="EMBL" id="MCL6220552.1"/>
    </source>
</evidence>
<gene>
    <name evidence="2" type="ORF">L1967_19850</name>
</gene>
<dbReference type="InterPro" id="IPR029058">
    <property type="entry name" value="AB_hydrolase_fold"/>
</dbReference>
<sequence length="340" mass="38641">MKKILTCAILMLFVVAINGQNIEEKDNLPSNKTIEKTKAEVHIKYDDTREVAWSDAYDLVDIKSTLDGQIQKAYIYKSEAKEPRPLIVSLHTWSGDYTQRDEIAELCKLKNVNYIHPNFRGENTTPQACVSKLAIADIDDAISYAIKHLNVETSKIYVVGVSGGGYATLSTFMKSKHQIRKFSAWASITNLVAWYEESTIRRNKYAQNIIDCTGSAKHLNIENAKERSPFYWNTPIKKLEKTELHIYAGVYDGIQGSVPITQSINFYNKILSDLSVSDKTVYVSDQEKLELLENRKTLGRYGNLDNREIILSKKYGNLSLTIFKGNHEILPEYAVNNLLN</sequence>
<proteinExistence type="predicted"/>
<dbReference type="Gene3D" id="3.40.50.1820">
    <property type="entry name" value="alpha/beta hydrolase"/>
    <property type="match status" value="1"/>
</dbReference>
<dbReference type="AlphaFoldDB" id="A0A9X1ZT57"/>
<evidence type="ECO:0000259" key="1">
    <source>
        <dbReference type="Pfam" id="PF00326"/>
    </source>
</evidence>
<reference evidence="2" key="1">
    <citation type="submission" date="2022-01" db="EMBL/GenBank/DDBJ databases">
        <title>Genome sequencing of Zunongwangia sp. M21534 genome.</title>
        <authorList>
            <person name="Chen Y."/>
            <person name="Dong C."/>
            <person name="Shao Z."/>
        </authorList>
    </citation>
    <scope>NUCLEOTIDE SEQUENCE</scope>
    <source>
        <strain evidence="2">MCCC M21534</strain>
    </source>
</reference>
<dbReference type="RefSeq" id="WP_249603247.1">
    <property type="nucleotide sequence ID" value="NZ_JAKHSK010000044.1"/>
</dbReference>
<organism evidence="2 3">
    <name type="scientific">Zunongwangia pacifica</name>
    <dbReference type="NCBI Taxonomy" id="2911062"/>
    <lineage>
        <taxon>Bacteria</taxon>
        <taxon>Pseudomonadati</taxon>
        <taxon>Bacteroidota</taxon>
        <taxon>Flavobacteriia</taxon>
        <taxon>Flavobacteriales</taxon>
        <taxon>Flavobacteriaceae</taxon>
        <taxon>Zunongwangia</taxon>
    </lineage>
</organism>
<protein>
    <submittedName>
        <fullName evidence="2">Prolyl oligopeptidase family serine peptidase</fullName>
    </submittedName>
</protein>
<keyword evidence="3" id="KW-1185">Reference proteome</keyword>
<dbReference type="GO" id="GO:0006508">
    <property type="term" value="P:proteolysis"/>
    <property type="evidence" value="ECO:0007669"/>
    <property type="project" value="InterPro"/>
</dbReference>
<dbReference type="SUPFAM" id="SSF53474">
    <property type="entry name" value="alpha/beta-Hydrolases"/>
    <property type="match status" value="1"/>
</dbReference>
<name>A0A9X1ZT57_9FLAO</name>
<dbReference type="Proteomes" id="UP001139521">
    <property type="component" value="Unassembled WGS sequence"/>
</dbReference>
<dbReference type="InterPro" id="IPR001375">
    <property type="entry name" value="Peptidase_S9_cat"/>
</dbReference>
<dbReference type="Pfam" id="PF00326">
    <property type="entry name" value="Peptidase_S9"/>
    <property type="match status" value="1"/>
</dbReference>
<dbReference type="GO" id="GO:0008236">
    <property type="term" value="F:serine-type peptidase activity"/>
    <property type="evidence" value="ECO:0007669"/>
    <property type="project" value="InterPro"/>
</dbReference>
<accession>A0A9X1ZT57</accession>
<feature type="domain" description="Peptidase S9 prolyl oligopeptidase catalytic" evidence="1">
    <location>
        <begin position="135"/>
        <end position="267"/>
    </location>
</feature>